<dbReference type="InterPro" id="IPR057705">
    <property type="entry name" value="DUF7945"/>
</dbReference>
<proteinExistence type="predicted"/>
<sequence>MEKFELSKLEYPAMREELISYLEGLSSVDYQYNAWVSRANPDIGYDEFNYAVHFLYDDTDLANDPRSWIGIVLRGESEVAAISDVVNSIDRVFDKYGTCLTDAEYLTKPEWVDVVESSKRALIMFSQMLSF</sequence>
<reference evidence="1 2" key="1">
    <citation type="submission" date="2018-03" db="EMBL/GenBank/DDBJ databases">
        <title>Draft genome sequence of the plant growth promoting rhizobacterium Pseudomonas protegens strain BNJ-SS-45 isolated from wheat (Triticum aestivum) rhizosphere.</title>
        <authorList>
            <person name="Bajpai A."/>
            <person name="Shende K."/>
            <person name="Meena N."/>
            <person name="Upadhyayula S.R."/>
            <person name="Suravajhala P."/>
            <person name="Medicherla K.M."/>
            <person name="Johri B.N."/>
        </authorList>
    </citation>
    <scope>NUCLEOTIDE SEQUENCE [LARGE SCALE GENOMIC DNA]</scope>
    <source>
        <strain evidence="1 2">BNJ-SS-45</strain>
    </source>
</reference>
<dbReference type="NCBIfam" id="NF047838">
    <property type="entry name" value="SCO4402_fam"/>
    <property type="match status" value="1"/>
</dbReference>
<gene>
    <name evidence="1" type="ORF">C5U62_30850</name>
</gene>
<dbReference type="Pfam" id="PF25656">
    <property type="entry name" value="DUF7945"/>
    <property type="match status" value="1"/>
</dbReference>
<name>A0A2T6GC31_9PSED</name>
<dbReference type="RefSeq" id="WP_108546323.1">
    <property type="nucleotide sequence ID" value="NZ_PYJM01000010.1"/>
</dbReference>
<protein>
    <submittedName>
        <fullName evidence="1">Uncharacterized protein</fullName>
    </submittedName>
</protein>
<dbReference type="AlphaFoldDB" id="A0A2T6GC31"/>
<evidence type="ECO:0000313" key="2">
    <source>
        <dbReference type="Proteomes" id="UP000244178"/>
    </source>
</evidence>
<dbReference type="Proteomes" id="UP000244178">
    <property type="component" value="Unassembled WGS sequence"/>
</dbReference>
<accession>A0A2T6GC31</accession>
<evidence type="ECO:0000313" key="1">
    <source>
        <dbReference type="EMBL" id="PUA41718.1"/>
    </source>
</evidence>
<organism evidence="1 2">
    <name type="scientific">Pseudomonas protegens</name>
    <dbReference type="NCBI Taxonomy" id="380021"/>
    <lineage>
        <taxon>Bacteria</taxon>
        <taxon>Pseudomonadati</taxon>
        <taxon>Pseudomonadota</taxon>
        <taxon>Gammaproteobacteria</taxon>
        <taxon>Pseudomonadales</taxon>
        <taxon>Pseudomonadaceae</taxon>
        <taxon>Pseudomonas</taxon>
    </lineage>
</organism>
<dbReference type="EMBL" id="PYJM01000010">
    <property type="protein sequence ID" value="PUA41718.1"/>
    <property type="molecule type" value="Genomic_DNA"/>
</dbReference>
<comment type="caution">
    <text evidence="1">The sequence shown here is derived from an EMBL/GenBank/DDBJ whole genome shotgun (WGS) entry which is preliminary data.</text>
</comment>